<name>A0A9P6NN04_9BASI</name>
<proteinExistence type="predicted"/>
<dbReference type="EMBL" id="MU167251">
    <property type="protein sequence ID" value="KAG0147124.1"/>
    <property type="molecule type" value="Genomic_DNA"/>
</dbReference>
<dbReference type="AlphaFoldDB" id="A0A9P6NN04"/>
<sequence>MCSKVGEGASRESYGRFCPVIAQTGPLGRQWACLTHKSREKHLLRFYDGTCSSCREPRAMNPTSSRFRYGPTAAGSEPRWLDHVNARPVQSSRRARLTGGDDLRQLHAGECLKTFQKHPHLVQFSTLSKVTPEAWRRVQTSNPILAREFIVIHTPLPPIFVLELDFLPKLYLNPRSGPIKDLVNSIKSNNVTKIRLILSAWAHHGDIHDNP</sequence>
<keyword evidence="2" id="KW-1185">Reference proteome</keyword>
<dbReference type="Proteomes" id="UP000886653">
    <property type="component" value="Unassembled WGS sequence"/>
</dbReference>
<evidence type="ECO:0000313" key="1">
    <source>
        <dbReference type="EMBL" id="KAG0147124.1"/>
    </source>
</evidence>
<gene>
    <name evidence="1" type="ORF">CROQUDRAFT_91746</name>
</gene>
<organism evidence="1 2">
    <name type="scientific">Cronartium quercuum f. sp. fusiforme G11</name>
    <dbReference type="NCBI Taxonomy" id="708437"/>
    <lineage>
        <taxon>Eukaryota</taxon>
        <taxon>Fungi</taxon>
        <taxon>Dikarya</taxon>
        <taxon>Basidiomycota</taxon>
        <taxon>Pucciniomycotina</taxon>
        <taxon>Pucciniomycetes</taxon>
        <taxon>Pucciniales</taxon>
        <taxon>Coleosporiaceae</taxon>
        <taxon>Cronartium</taxon>
    </lineage>
</organism>
<evidence type="ECO:0000313" key="2">
    <source>
        <dbReference type="Proteomes" id="UP000886653"/>
    </source>
</evidence>
<accession>A0A9P6NN04</accession>
<reference evidence="1" key="1">
    <citation type="submission" date="2013-11" db="EMBL/GenBank/DDBJ databases">
        <title>Genome sequence of the fusiform rust pathogen reveals effectors for host alternation and coevolution with pine.</title>
        <authorList>
            <consortium name="DOE Joint Genome Institute"/>
            <person name="Smith K."/>
            <person name="Pendleton A."/>
            <person name="Kubisiak T."/>
            <person name="Anderson C."/>
            <person name="Salamov A."/>
            <person name="Aerts A."/>
            <person name="Riley R."/>
            <person name="Clum A."/>
            <person name="Lindquist E."/>
            <person name="Ence D."/>
            <person name="Campbell M."/>
            <person name="Kronenberg Z."/>
            <person name="Feau N."/>
            <person name="Dhillon B."/>
            <person name="Hamelin R."/>
            <person name="Burleigh J."/>
            <person name="Smith J."/>
            <person name="Yandell M."/>
            <person name="Nelson C."/>
            <person name="Grigoriev I."/>
            <person name="Davis J."/>
        </authorList>
    </citation>
    <scope>NUCLEOTIDE SEQUENCE</scope>
    <source>
        <strain evidence="1">G11</strain>
    </source>
</reference>
<comment type="caution">
    <text evidence="1">The sequence shown here is derived from an EMBL/GenBank/DDBJ whole genome shotgun (WGS) entry which is preliminary data.</text>
</comment>
<protein>
    <submittedName>
        <fullName evidence="1">Uncharacterized protein</fullName>
    </submittedName>
</protein>